<dbReference type="AlphaFoldDB" id="A0A915HXS5"/>
<evidence type="ECO:0000313" key="2">
    <source>
        <dbReference type="WBParaSite" id="nRc.2.0.1.t06689-RA"/>
    </source>
</evidence>
<protein>
    <submittedName>
        <fullName evidence="2">Uncharacterized protein</fullName>
    </submittedName>
</protein>
<name>A0A915HXS5_ROMCU</name>
<organism evidence="1 2">
    <name type="scientific">Romanomermis culicivorax</name>
    <name type="common">Nematode worm</name>
    <dbReference type="NCBI Taxonomy" id="13658"/>
    <lineage>
        <taxon>Eukaryota</taxon>
        <taxon>Metazoa</taxon>
        <taxon>Ecdysozoa</taxon>
        <taxon>Nematoda</taxon>
        <taxon>Enoplea</taxon>
        <taxon>Dorylaimia</taxon>
        <taxon>Mermithida</taxon>
        <taxon>Mermithoidea</taxon>
        <taxon>Mermithidae</taxon>
        <taxon>Romanomermis</taxon>
    </lineage>
</organism>
<dbReference type="WBParaSite" id="nRc.2.0.1.t06689-RA">
    <property type="protein sequence ID" value="nRc.2.0.1.t06689-RA"/>
    <property type="gene ID" value="nRc.2.0.1.g06689"/>
</dbReference>
<accession>A0A915HXS5</accession>
<evidence type="ECO:0000313" key="1">
    <source>
        <dbReference type="Proteomes" id="UP000887565"/>
    </source>
</evidence>
<sequence>MTHSPLSSVKTSSKTKTCHYLQAVTEKCICRKYRLPLYVNLGRVKHTTKWYSTSSDDGQNPKFSGAASRQLFIVALFVTKQLKMFTVPDEPKKATADFHNFRMDGAFLTRIAALESPCYKGQRWDTQTEVPNFKKLNAKYIPNRKGTLLKNMPVLFIRNKRSKVATPLRPSCAPRLAAAASASSSLESLEFSLLWPDDEKAGTTTDH</sequence>
<keyword evidence="1" id="KW-1185">Reference proteome</keyword>
<dbReference type="Proteomes" id="UP000887565">
    <property type="component" value="Unplaced"/>
</dbReference>
<reference evidence="2" key="1">
    <citation type="submission" date="2022-11" db="UniProtKB">
        <authorList>
            <consortium name="WormBaseParasite"/>
        </authorList>
    </citation>
    <scope>IDENTIFICATION</scope>
</reference>
<proteinExistence type="predicted"/>